<dbReference type="Pfam" id="PF00004">
    <property type="entry name" value="AAA"/>
    <property type="match status" value="1"/>
</dbReference>
<evidence type="ECO:0000256" key="2">
    <source>
        <dbReference type="ARBA" id="ARBA00022741"/>
    </source>
</evidence>
<keyword evidence="3" id="KW-0067">ATP-binding</keyword>
<feature type="domain" description="AAA+ ATPase" evidence="5">
    <location>
        <begin position="216"/>
        <end position="353"/>
    </location>
</feature>
<feature type="compositionally biased region" description="Basic and acidic residues" evidence="4">
    <location>
        <begin position="91"/>
        <end position="120"/>
    </location>
</feature>
<keyword evidence="7" id="KW-1185">Reference proteome</keyword>
<dbReference type="SUPFAM" id="SSF52540">
    <property type="entry name" value="P-loop containing nucleoside triphosphate hydrolases"/>
    <property type="match status" value="1"/>
</dbReference>
<dbReference type="Gene3D" id="3.40.50.300">
    <property type="entry name" value="P-loop containing nucleotide triphosphate hydrolases"/>
    <property type="match status" value="1"/>
</dbReference>
<keyword evidence="2" id="KW-0547">Nucleotide-binding</keyword>
<dbReference type="GO" id="GO:0016887">
    <property type="term" value="F:ATP hydrolysis activity"/>
    <property type="evidence" value="ECO:0007669"/>
    <property type="project" value="InterPro"/>
</dbReference>
<evidence type="ECO:0000256" key="3">
    <source>
        <dbReference type="ARBA" id="ARBA00022840"/>
    </source>
</evidence>
<sequence>MENQNGLPFVDPKRISSVQRGNSFSNLFDQYNNVVRGFWFNGQPQRTVGIEFAERVNENIRAVPPNNAPQNYNDHGPAEHSNRESKKRRKKLDENERKIQEREEHFKKADEKRKIQEREEEKIRQKVFEEVRKSFDAKTDYYRSKIKASSSGQTQVSSNGKNSTISQDIQRLVISDKPNVSMESVIIPEREKVKLLNAVVMPLKHPHLFENNYLKPVNNFLFYGPPGCGKTELARAVATLAKGHTFFYVSSSDIFSKYVGDPEKKIALIFDAAENCKLAIIFIDEIDAVGRSRSDQQADVDRRVLTEILNRLDGIRSCSQSGIMFIGATNRPWDLDDAMLRRFQEMIYVGLPDAEAREKLFMLHLRDIPNTLTEQEFKILGGNTHSFSGSDIKAITGIARGGPLQRARSSSHFKETNNGFFFACDENDSDGIEMSFDNVPSGRLGLHPVTLDDVSNVISGRKPSVSTTLLDKLEKFHQNHGH</sequence>
<dbReference type="AlphaFoldDB" id="A0AAD4MUY5"/>
<organism evidence="6 7">
    <name type="scientific">Ditylenchus destructor</name>
    <dbReference type="NCBI Taxonomy" id="166010"/>
    <lineage>
        <taxon>Eukaryota</taxon>
        <taxon>Metazoa</taxon>
        <taxon>Ecdysozoa</taxon>
        <taxon>Nematoda</taxon>
        <taxon>Chromadorea</taxon>
        <taxon>Rhabditida</taxon>
        <taxon>Tylenchina</taxon>
        <taxon>Tylenchomorpha</taxon>
        <taxon>Sphaerularioidea</taxon>
        <taxon>Anguinidae</taxon>
        <taxon>Anguininae</taxon>
        <taxon>Ditylenchus</taxon>
    </lineage>
</organism>
<gene>
    <name evidence="6" type="ORF">DdX_14207</name>
</gene>
<dbReference type="InterPro" id="IPR003959">
    <property type="entry name" value="ATPase_AAA_core"/>
</dbReference>
<dbReference type="PANTHER" id="PTHR23074:SF83">
    <property type="entry name" value="VACUOLAR PROTEIN SORTING-ASSOCIATED PROTEIN 4A"/>
    <property type="match status" value="1"/>
</dbReference>
<dbReference type="InterPro" id="IPR015415">
    <property type="entry name" value="Spast_Vps4_C"/>
</dbReference>
<dbReference type="InterPro" id="IPR050304">
    <property type="entry name" value="MT-severing_AAA_ATPase"/>
</dbReference>
<dbReference type="GO" id="GO:0005524">
    <property type="term" value="F:ATP binding"/>
    <property type="evidence" value="ECO:0007669"/>
    <property type="project" value="UniProtKB-KW"/>
</dbReference>
<dbReference type="SMART" id="SM00382">
    <property type="entry name" value="AAA"/>
    <property type="match status" value="1"/>
</dbReference>
<dbReference type="Proteomes" id="UP001201812">
    <property type="component" value="Unassembled WGS sequence"/>
</dbReference>
<dbReference type="Pfam" id="PF09336">
    <property type="entry name" value="Vps4_C"/>
    <property type="match status" value="1"/>
</dbReference>
<name>A0AAD4MUY5_9BILA</name>
<dbReference type="PANTHER" id="PTHR23074">
    <property type="entry name" value="AAA DOMAIN-CONTAINING"/>
    <property type="match status" value="1"/>
</dbReference>
<proteinExistence type="inferred from homology"/>
<evidence type="ECO:0000259" key="5">
    <source>
        <dbReference type="SMART" id="SM00382"/>
    </source>
</evidence>
<evidence type="ECO:0000313" key="6">
    <source>
        <dbReference type="EMBL" id="KAI1704448.1"/>
    </source>
</evidence>
<dbReference type="CDD" id="cd22249">
    <property type="entry name" value="UDM1_RNF168_RNF169-like"/>
    <property type="match status" value="1"/>
</dbReference>
<comment type="similarity">
    <text evidence="1">Belongs to the AAA ATPase family.</text>
</comment>
<evidence type="ECO:0000256" key="4">
    <source>
        <dbReference type="SAM" id="MobiDB-lite"/>
    </source>
</evidence>
<feature type="region of interest" description="Disordered" evidence="4">
    <location>
        <begin position="62"/>
        <end position="120"/>
    </location>
</feature>
<protein>
    <submittedName>
        <fullName evidence="6">ATPase family associated with various cellular activities (AAA) domain-containing protein</fullName>
    </submittedName>
</protein>
<dbReference type="EMBL" id="JAKKPZ010000067">
    <property type="protein sequence ID" value="KAI1704448.1"/>
    <property type="molecule type" value="Genomic_DNA"/>
</dbReference>
<evidence type="ECO:0000313" key="7">
    <source>
        <dbReference type="Proteomes" id="UP001201812"/>
    </source>
</evidence>
<evidence type="ECO:0000256" key="1">
    <source>
        <dbReference type="ARBA" id="ARBA00006914"/>
    </source>
</evidence>
<comment type="caution">
    <text evidence="6">The sequence shown here is derived from an EMBL/GenBank/DDBJ whole genome shotgun (WGS) entry which is preliminary data.</text>
</comment>
<reference evidence="6" key="1">
    <citation type="submission" date="2022-01" db="EMBL/GenBank/DDBJ databases">
        <title>Genome Sequence Resource for Two Populations of Ditylenchus destructor, the Migratory Endoparasitic Phytonematode.</title>
        <authorList>
            <person name="Zhang H."/>
            <person name="Lin R."/>
            <person name="Xie B."/>
        </authorList>
    </citation>
    <scope>NUCLEOTIDE SEQUENCE</scope>
    <source>
        <strain evidence="6">BazhouSP</strain>
    </source>
</reference>
<dbReference type="Gene3D" id="1.10.8.60">
    <property type="match status" value="1"/>
</dbReference>
<dbReference type="InterPro" id="IPR003593">
    <property type="entry name" value="AAA+_ATPase"/>
</dbReference>
<accession>A0AAD4MUY5</accession>
<dbReference type="InterPro" id="IPR027417">
    <property type="entry name" value="P-loop_NTPase"/>
</dbReference>